<sequence>MKRAINIFSVLLIFSGLALVATPIYRYAVGIYYQSAERAAMVGEAPEYEPVKSIDPVVLQEEMEVDPTKLPQFNGVLEIPNIDLDVVVVQGVSQEDLRRGVGFYPQSTHPEYGNVSIAGHRTGYAGWFLKIDRLEPGDEIILTLGPNRYHYSVRKQFITHNRDWDVIESNGNAELTLTTCLMTTNSRRLIVKADLVEVIEVQQETREIQ</sequence>
<evidence type="ECO:0000256" key="1">
    <source>
        <dbReference type="ARBA" id="ARBA00022801"/>
    </source>
</evidence>
<dbReference type="NCBIfam" id="TIGR01076">
    <property type="entry name" value="sortase_fam"/>
    <property type="match status" value="1"/>
</dbReference>
<protein>
    <submittedName>
        <fullName evidence="3">Sortase family protein</fullName>
    </submittedName>
</protein>
<dbReference type="AlphaFoldDB" id="C0GEQ3"/>
<dbReference type="Proteomes" id="UP000006443">
    <property type="component" value="Unassembled WGS sequence"/>
</dbReference>
<evidence type="ECO:0000313" key="3">
    <source>
        <dbReference type="EMBL" id="EEG78085.1"/>
    </source>
</evidence>
<keyword evidence="4" id="KW-1185">Reference proteome</keyword>
<comment type="caution">
    <text evidence="3">The sequence shown here is derived from an EMBL/GenBank/DDBJ whole genome shotgun (WGS) entry which is preliminary data.</text>
</comment>
<dbReference type="STRING" id="555088.DealDRAFT_0962"/>
<organism evidence="3 4">
    <name type="scientific">Dethiobacter alkaliphilus AHT 1</name>
    <dbReference type="NCBI Taxonomy" id="555088"/>
    <lineage>
        <taxon>Bacteria</taxon>
        <taxon>Bacillati</taxon>
        <taxon>Bacillota</taxon>
        <taxon>Dethiobacteria</taxon>
        <taxon>Dethiobacterales</taxon>
        <taxon>Dethiobacteraceae</taxon>
        <taxon>Dethiobacter</taxon>
    </lineage>
</organism>
<dbReference type="InterPro" id="IPR023365">
    <property type="entry name" value="Sortase_dom-sf"/>
</dbReference>
<evidence type="ECO:0000313" key="4">
    <source>
        <dbReference type="Proteomes" id="UP000006443"/>
    </source>
</evidence>
<evidence type="ECO:0000256" key="2">
    <source>
        <dbReference type="PIRSR" id="PIRSR605754-1"/>
    </source>
</evidence>
<feature type="active site" description="Acyl-thioester intermediate" evidence="2">
    <location>
        <position position="180"/>
    </location>
</feature>
<proteinExistence type="predicted"/>
<dbReference type="eggNOG" id="COG3764">
    <property type="taxonomic scope" value="Bacteria"/>
</dbReference>
<dbReference type="InterPro" id="IPR042003">
    <property type="entry name" value="Sortase_E"/>
</dbReference>
<dbReference type="Gene3D" id="2.40.260.10">
    <property type="entry name" value="Sortase"/>
    <property type="match status" value="1"/>
</dbReference>
<dbReference type="CDD" id="cd05830">
    <property type="entry name" value="Sortase_E"/>
    <property type="match status" value="1"/>
</dbReference>
<dbReference type="OrthoDB" id="154054at2"/>
<reference evidence="3 4" key="1">
    <citation type="submission" date="2009-02" db="EMBL/GenBank/DDBJ databases">
        <title>Sequencing of the draft genome and assembly of Dethiobacter alkaliphilus AHT 1.</title>
        <authorList>
            <consortium name="US DOE Joint Genome Institute (JGI-PGF)"/>
            <person name="Lucas S."/>
            <person name="Copeland A."/>
            <person name="Lapidus A."/>
            <person name="Glavina del Rio T."/>
            <person name="Dalin E."/>
            <person name="Tice H."/>
            <person name="Bruce D."/>
            <person name="Goodwin L."/>
            <person name="Pitluck S."/>
            <person name="Larimer F."/>
            <person name="Land M.L."/>
            <person name="Hauser L."/>
            <person name="Muyzer G."/>
        </authorList>
    </citation>
    <scope>NUCLEOTIDE SEQUENCE [LARGE SCALE GENOMIC DNA]</scope>
    <source>
        <strain evidence="3 4">AHT 1</strain>
    </source>
</reference>
<dbReference type="RefSeq" id="WP_008515385.1">
    <property type="nucleotide sequence ID" value="NZ_ACJM01000004.1"/>
</dbReference>
<gene>
    <name evidence="3" type="ORF">DealDRAFT_0962</name>
</gene>
<feature type="active site" description="Proton donor/acceptor" evidence="2">
    <location>
        <position position="120"/>
    </location>
</feature>
<name>C0GEQ3_DETAL</name>
<dbReference type="SUPFAM" id="SSF63817">
    <property type="entry name" value="Sortase"/>
    <property type="match status" value="1"/>
</dbReference>
<keyword evidence="1" id="KW-0378">Hydrolase</keyword>
<accession>C0GEQ3</accession>
<dbReference type="InterPro" id="IPR005754">
    <property type="entry name" value="Sortase"/>
</dbReference>
<dbReference type="GO" id="GO:0016787">
    <property type="term" value="F:hydrolase activity"/>
    <property type="evidence" value="ECO:0007669"/>
    <property type="project" value="UniProtKB-KW"/>
</dbReference>
<dbReference type="Pfam" id="PF04203">
    <property type="entry name" value="Sortase"/>
    <property type="match status" value="1"/>
</dbReference>
<dbReference type="EMBL" id="ACJM01000004">
    <property type="protein sequence ID" value="EEG78085.1"/>
    <property type="molecule type" value="Genomic_DNA"/>
</dbReference>